<sequence length="54" mass="6230">MKKHNDLIDKASQLGFKELPNLNWRRAYVAYKTSDGMKEIISPKSISIIINKPK</sequence>
<name>A0AAW8CH79_9PAST</name>
<accession>A0AAW8CH79</accession>
<dbReference type="AlphaFoldDB" id="A0AAW8CH79"/>
<reference evidence="1" key="1">
    <citation type="journal article" date="2023" name="Front. Microbiol.">
        <title>Phylogeography and host specificity of Pasteurellaceae pathogenic to sea-farmed fish in the north-east Atlantic.</title>
        <authorList>
            <person name="Gulla S."/>
            <person name="Colquhoun D.J."/>
            <person name="Olsen A.B."/>
            <person name="Spilsberg B."/>
            <person name="Lagesen K."/>
            <person name="Aakesson C.P."/>
            <person name="Strom S."/>
            <person name="Manji F."/>
            <person name="Birkbeck T.H."/>
            <person name="Nilsen H.K."/>
        </authorList>
    </citation>
    <scope>NUCLEOTIDE SEQUENCE</scope>
    <source>
        <strain evidence="1">VIB1234</strain>
    </source>
</reference>
<dbReference type="EMBL" id="JASAYJ010000007">
    <property type="protein sequence ID" value="MDP8186999.1"/>
    <property type="molecule type" value="Genomic_DNA"/>
</dbReference>
<organism evidence="1 2">
    <name type="scientific">Pasteurella atlantica</name>
    <dbReference type="NCBI Taxonomy" id="2827233"/>
    <lineage>
        <taxon>Bacteria</taxon>
        <taxon>Pseudomonadati</taxon>
        <taxon>Pseudomonadota</taxon>
        <taxon>Gammaproteobacteria</taxon>
        <taxon>Pasteurellales</taxon>
        <taxon>Pasteurellaceae</taxon>
        <taxon>Pasteurella</taxon>
    </lineage>
</organism>
<dbReference type="Proteomes" id="UP001230466">
    <property type="component" value="Unassembled WGS sequence"/>
</dbReference>
<comment type="caution">
    <text evidence="1">The sequence shown here is derived from an EMBL/GenBank/DDBJ whole genome shotgun (WGS) entry which is preliminary data.</text>
</comment>
<proteinExistence type="predicted"/>
<gene>
    <name evidence="1" type="ORF">QJU78_04310</name>
</gene>
<dbReference type="RefSeq" id="WP_211599249.1">
    <property type="nucleotide sequence ID" value="NZ_JAGRQI010000026.1"/>
</dbReference>
<evidence type="ECO:0000313" key="1">
    <source>
        <dbReference type="EMBL" id="MDP8186999.1"/>
    </source>
</evidence>
<evidence type="ECO:0000313" key="2">
    <source>
        <dbReference type="Proteomes" id="UP001230466"/>
    </source>
</evidence>
<protein>
    <submittedName>
        <fullName evidence="1">Uncharacterized protein</fullName>
    </submittedName>
</protein>